<keyword evidence="3" id="KW-1185">Reference proteome</keyword>
<organism evidence="2 3">
    <name type="scientific">Gloeocapsopsis crepidinum LEGE 06123</name>
    <dbReference type="NCBI Taxonomy" id="588587"/>
    <lineage>
        <taxon>Bacteria</taxon>
        <taxon>Bacillati</taxon>
        <taxon>Cyanobacteriota</taxon>
        <taxon>Cyanophyceae</taxon>
        <taxon>Oscillatoriophycideae</taxon>
        <taxon>Chroococcales</taxon>
        <taxon>Chroococcaceae</taxon>
        <taxon>Gloeocapsopsis</taxon>
    </lineage>
</organism>
<evidence type="ECO:0000313" key="2">
    <source>
        <dbReference type="EMBL" id="MBE9191390.1"/>
    </source>
</evidence>
<protein>
    <submittedName>
        <fullName evidence="2">Type II toxin-antitoxin system RelE/ParE family toxin</fullName>
    </submittedName>
</protein>
<dbReference type="InterPro" id="IPR007712">
    <property type="entry name" value="RelE/ParE_toxin"/>
</dbReference>
<dbReference type="RefSeq" id="WP_193932535.1">
    <property type="nucleotide sequence ID" value="NZ_CAWPMZ010000062.1"/>
</dbReference>
<dbReference type="Proteomes" id="UP000651156">
    <property type="component" value="Unassembled WGS sequence"/>
</dbReference>
<name>A0ABR9UTM1_9CHRO</name>
<evidence type="ECO:0000313" key="3">
    <source>
        <dbReference type="Proteomes" id="UP000651156"/>
    </source>
</evidence>
<accession>A0ABR9UTM1</accession>
<keyword evidence="1" id="KW-1277">Toxin-antitoxin system</keyword>
<comment type="caution">
    <text evidence="2">The sequence shown here is derived from an EMBL/GenBank/DDBJ whole genome shotgun (WGS) entry which is preliminary data.</text>
</comment>
<dbReference type="Pfam" id="PF05016">
    <property type="entry name" value="ParE_toxin"/>
    <property type="match status" value="1"/>
</dbReference>
<dbReference type="SUPFAM" id="SSF143011">
    <property type="entry name" value="RelE-like"/>
    <property type="match status" value="1"/>
</dbReference>
<dbReference type="InterPro" id="IPR035093">
    <property type="entry name" value="RelE/ParE_toxin_dom_sf"/>
</dbReference>
<dbReference type="InterPro" id="IPR052747">
    <property type="entry name" value="TA_system_RelE_toxin"/>
</dbReference>
<proteinExistence type="predicted"/>
<sequence>MSESDTHGRRYALRIAKTAEKDLFNLQAKQFTQVAKKIFSLQGNPKPQDCAALKGYPGGYRVNQGEYRILYTIDEESQIVEVFRVGKRNDGEVYRNL</sequence>
<dbReference type="Gene3D" id="3.30.2310.20">
    <property type="entry name" value="RelE-like"/>
    <property type="match status" value="1"/>
</dbReference>
<dbReference type="EMBL" id="JADEWN010000032">
    <property type="protein sequence ID" value="MBE9191390.1"/>
    <property type="molecule type" value="Genomic_DNA"/>
</dbReference>
<gene>
    <name evidence="2" type="ORF">IQ230_13750</name>
</gene>
<dbReference type="PANTHER" id="PTHR38813">
    <property type="match status" value="1"/>
</dbReference>
<dbReference type="PANTHER" id="PTHR38813:SF1">
    <property type="entry name" value="TOXIN RELE1-RELATED"/>
    <property type="match status" value="1"/>
</dbReference>
<reference evidence="2 3" key="1">
    <citation type="submission" date="2020-10" db="EMBL/GenBank/DDBJ databases">
        <authorList>
            <person name="Castelo-Branco R."/>
            <person name="Eusebio N."/>
            <person name="Adriana R."/>
            <person name="Vieira A."/>
            <person name="Brugerolle De Fraissinette N."/>
            <person name="Rezende De Castro R."/>
            <person name="Schneider M.P."/>
            <person name="Vasconcelos V."/>
            <person name="Leao P.N."/>
        </authorList>
    </citation>
    <scope>NUCLEOTIDE SEQUENCE [LARGE SCALE GENOMIC DNA]</scope>
    <source>
        <strain evidence="2 3">LEGE 06123</strain>
    </source>
</reference>
<evidence type="ECO:0000256" key="1">
    <source>
        <dbReference type="ARBA" id="ARBA00022649"/>
    </source>
</evidence>